<name>A0A932CPC7_UNCTE</name>
<accession>A0A932CPC7</accession>
<dbReference type="AlphaFoldDB" id="A0A932CPC7"/>
<reference evidence="1" key="1">
    <citation type="submission" date="2020-07" db="EMBL/GenBank/DDBJ databases">
        <title>Huge and variable diversity of episymbiotic CPR bacteria and DPANN archaea in groundwater ecosystems.</title>
        <authorList>
            <person name="He C.Y."/>
            <person name="Keren R."/>
            <person name="Whittaker M."/>
            <person name="Farag I.F."/>
            <person name="Doudna J."/>
            <person name="Cate J.H.D."/>
            <person name="Banfield J.F."/>
        </authorList>
    </citation>
    <scope>NUCLEOTIDE SEQUENCE</scope>
    <source>
        <strain evidence="1">NC_groundwater_672_Ag_B-0.1um_62_36</strain>
    </source>
</reference>
<dbReference type="Proteomes" id="UP000769766">
    <property type="component" value="Unassembled WGS sequence"/>
</dbReference>
<organism evidence="1 2">
    <name type="scientific">Tectimicrobiota bacterium</name>
    <dbReference type="NCBI Taxonomy" id="2528274"/>
    <lineage>
        <taxon>Bacteria</taxon>
        <taxon>Pseudomonadati</taxon>
        <taxon>Nitrospinota/Tectimicrobiota group</taxon>
        <taxon>Candidatus Tectimicrobiota</taxon>
    </lineage>
</organism>
<dbReference type="EMBL" id="JACPRF010000272">
    <property type="protein sequence ID" value="MBI2877010.1"/>
    <property type="molecule type" value="Genomic_DNA"/>
</dbReference>
<evidence type="ECO:0000313" key="1">
    <source>
        <dbReference type="EMBL" id="MBI2877010.1"/>
    </source>
</evidence>
<comment type="caution">
    <text evidence="1">The sequence shown here is derived from an EMBL/GenBank/DDBJ whole genome shotgun (WGS) entry which is preliminary data.</text>
</comment>
<gene>
    <name evidence="1" type="ORF">HYY20_09030</name>
</gene>
<proteinExistence type="predicted"/>
<sequence>MSEQQKTFKVRCAHCHEPFHVRFPLARADAEGEGKVVVTCLYCSQNVIITIPRSYIAEEALLRGIESIPAEG</sequence>
<evidence type="ECO:0000313" key="2">
    <source>
        <dbReference type="Proteomes" id="UP000769766"/>
    </source>
</evidence>
<protein>
    <submittedName>
        <fullName evidence="1">Uncharacterized protein</fullName>
    </submittedName>
</protein>